<dbReference type="EMBL" id="JBHSAQ010000002">
    <property type="protein sequence ID" value="MFC3957565.1"/>
    <property type="molecule type" value="Genomic_DNA"/>
</dbReference>
<proteinExistence type="predicted"/>
<accession>A0ABD5NLF7</accession>
<name>A0ABD5NLF7_9EURY</name>
<evidence type="ECO:0000313" key="1">
    <source>
        <dbReference type="EMBL" id="MFC3957565.1"/>
    </source>
</evidence>
<keyword evidence="2" id="KW-1185">Reference proteome</keyword>
<comment type="caution">
    <text evidence="1">The sequence shown here is derived from an EMBL/GenBank/DDBJ whole genome shotgun (WGS) entry which is preliminary data.</text>
</comment>
<evidence type="ECO:0000313" key="2">
    <source>
        <dbReference type="Proteomes" id="UP001595846"/>
    </source>
</evidence>
<protein>
    <submittedName>
        <fullName evidence="1">Uncharacterized protein</fullName>
    </submittedName>
</protein>
<dbReference type="Proteomes" id="UP001595846">
    <property type="component" value="Unassembled WGS sequence"/>
</dbReference>
<reference evidence="1 2" key="1">
    <citation type="journal article" date="2019" name="Int. J. Syst. Evol. Microbiol.">
        <title>The Global Catalogue of Microorganisms (GCM) 10K type strain sequencing project: providing services to taxonomists for standard genome sequencing and annotation.</title>
        <authorList>
            <consortium name="The Broad Institute Genomics Platform"/>
            <consortium name="The Broad Institute Genome Sequencing Center for Infectious Disease"/>
            <person name="Wu L."/>
            <person name="Ma J."/>
        </authorList>
    </citation>
    <scope>NUCLEOTIDE SEQUENCE [LARGE SCALE GENOMIC DNA]</scope>
    <source>
        <strain evidence="1 2">IBRC-M 10256</strain>
    </source>
</reference>
<organism evidence="1 2">
    <name type="scientific">Halovivax cerinus</name>
    <dbReference type="NCBI Taxonomy" id="1487865"/>
    <lineage>
        <taxon>Archaea</taxon>
        <taxon>Methanobacteriati</taxon>
        <taxon>Methanobacteriota</taxon>
        <taxon>Stenosarchaea group</taxon>
        <taxon>Halobacteria</taxon>
        <taxon>Halobacteriales</taxon>
        <taxon>Natrialbaceae</taxon>
        <taxon>Halovivax</taxon>
    </lineage>
</organism>
<gene>
    <name evidence="1" type="ORF">ACFOUR_04150</name>
</gene>
<dbReference type="GeneID" id="73902933"/>
<sequence>MSTNYDTPDSSTDTDTYATDGAGDVSIDVTFERPFYDLIRLELEDDRLAHETVEEFVRAAAWFFLTTRHKEHEQEVEALVGVSEDIANRLVLRAKFEQESKGKDPETAWYDTVDSFIQVAPVLEDPAGKDVRDRFDGGADGGE</sequence>
<dbReference type="AlphaFoldDB" id="A0ABD5NLF7"/>
<dbReference type="RefSeq" id="WP_256533793.1">
    <property type="nucleotide sequence ID" value="NZ_CP101824.1"/>
</dbReference>